<evidence type="ECO:0000313" key="2">
    <source>
        <dbReference type="EMBL" id="CAF5047547.1"/>
    </source>
</evidence>
<dbReference type="Proteomes" id="UP000663866">
    <property type="component" value="Unassembled WGS sequence"/>
</dbReference>
<dbReference type="EMBL" id="CAJOBG010012116">
    <property type="protein sequence ID" value="CAF4287565.1"/>
    <property type="molecule type" value="Genomic_DNA"/>
</dbReference>
<keyword evidence="4" id="KW-1185">Reference proteome</keyword>
<dbReference type="Proteomes" id="UP000676336">
    <property type="component" value="Unassembled WGS sequence"/>
</dbReference>
<protein>
    <submittedName>
        <fullName evidence="1">Uncharacterized protein</fullName>
    </submittedName>
</protein>
<evidence type="ECO:0000313" key="3">
    <source>
        <dbReference type="EMBL" id="CAF5062684.1"/>
    </source>
</evidence>
<dbReference type="EMBL" id="CAJOBI010223627">
    <property type="protein sequence ID" value="CAF5047547.1"/>
    <property type="molecule type" value="Genomic_DNA"/>
</dbReference>
<reference evidence="1" key="1">
    <citation type="submission" date="2021-02" db="EMBL/GenBank/DDBJ databases">
        <authorList>
            <person name="Nowell W R."/>
        </authorList>
    </citation>
    <scope>NUCLEOTIDE SEQUENCE</scope>
</reference>
<dbReference type="EMBL" id="CAJOBJ010234770">
    <property type="protein sequence ID" value="CAF5062684.1"/>
    <property type="molecule type" value="Genomic_DNA"/>
</dbReference>
<accession>A0A820GZR1</accession>
<feature type="non-terminal residue" evidence="1">
    <location>
        <position position="62"/>
    </location>
</feature>
<evidence type="ECO:0000313" key="1">
    <source>
        <dbReference type="EMBL" id="CAF4287565.1"/>
    </source>
</evidence>
<comment type="caution">
    <text evidence="1">The sequence shown here is derived from an EMBL/GenBank/DDBJ whole genome shotgun (WGS) entry which is preliminary data.</text>
</comment>
<organism evidence="1 4">
    <name type="scientific">Rotaria magnacalcarata</name>
    <dbReference type="NCBI Taxonomy" id="392030"/>
    <lineage>
        <taxon>Eukaryota</taxon>
        <taxon>Metazoa</taxon>
        <taxon>Spiralia</taxon>
        <taxon>Gnathifera</taxon>
        <taxon>Rotifera</taxon>
        <taxon>Eurotatoria</taxon>
        <taxon>Bdelloidea</taxon>
        <taxon>Philodinida</taxon>
        <taxon>Philodinidae</taxon>
        <taxon>Rotaria</taxon>
    </lineage>
</organism>
<evidence type="ECO:0000313" key="4">
    <source>
        <dbReference type="Proteomes" id="UP000663866"/>
    </source>
</evidence>
<dbReference type="AlphaFoldDB" id="A0A820GZR1"/>
<proteinExistence type="predicted"/>
<name>A0A820GZR1_9BILA</name>
<sequence>MHMNYRSVVPLASFVQPIGTLITSSSSVPTRLQSVSIRQSRGTSLNCRQSVLSKTPTAIIHE</sequence>
<dbReference type="Proteomes" id="UP000681720">
    <property type="component" value="Unassembled WGS sequence"/>
</dbReference>
<gene>
    <name evidence="3" type="ORF">GIL414_LOCUS60628</name>
    <name evidence="1" type="ORF">OVN521_LOCUS30801</name>
    <name evidence="2" type="ORF">SMN809_LOCUS58997</name>
</gene>